<dbReference type="EMBL" id="JAMKFB020000022">
    <property type="protein sequence ID" value="KAL0159189.1"/>
    <property type="molecule type" value="Genomic_DNA"/>
</dbReference>
<evidence type="ECO:0000256" key="1">
    <source>
        <dbReference type="SAM" id="MobiDB-lite"/>
    </source>
</evidence>
<evidence type="ECO:0000313" key="2">
    <source>
        <dbReference type="EMBL" id="KAL0159189.1"/>
    </source>
</evidence>
<proteinExistence type="predicted"/>
<organism evidence="2 3">
    <name type="scientific">Cirrhinus mrigala</name>
    <name type="common">Mrigala</name>
    <dbReference type="NCBI Taxonomy" id="683832"/>
    <lineage>
        <taxon>Eukaryota</taxon>
        <taxon>Metazoa</taxon>
        <taxon>Chordata</taxon>
        <taxon>Craniata</taxon>
        <taxon>Vertebrata</taxon>
        <taxon>Euteleostomi</taxon>
        <taxon>Actinopterygii</taxon>
        <taxon>Neopterygii</taxon>
        <taxon>Teleostei</taxon>
        <taxon>Ostariophysi</taxon>
        <taxon>Cypriniformes</taxon>
        <taxon>Cyprinidae</taxon>
        <taxon>Labeoninae</taxon>
        <taxon>Labeonini</taxon>
        <taxon>Cirrhinus</taxon>
    </lineage>
</organism>
<reference evidence="2 3" key="1">
    <citation type="submission" date="2024-05" db="EMBL/GenBank/DDBJ databases">
        <title>Genome sequencing and assembly of Indian major carp, Cirrhinus mrigala (Hamilton, 1822).</title>
        <authorList>
            <person name="Mohindra V."/>
            <person name="Chowdhury L.M."/>
            <person name="Lal K."/>
            <person name="Jena J.K."/>
        </authorList>
    </citation>
    <scope>NUCLEOTIDE SEQUENCE [LARGE SCALE GENOMIC DNA]</scope>
    <source>
        <strain evidence="2">CM1030</strain>
        <tissue evidence="2">Blood</tissue>
    </source>
</reference>
<name>A0ABD0NC46_CIRMR</name>
<feature type="non-terminal residue" evidence="2">
    <location>
        <position position="92"/>
    </location>
</feature>
<gene>
    <name evidence="2" type="ORF">M9458_042914</name>
</gene>
<dbReference type="Proteomes" id="UP001529510">
    <property type="component" value="Unassembled WGS sequence"/>
</dbReference>
<accession>A0ABD0NC46</accession>
<keyword evidence="3" id="KW-1185">Reference proteome</keyword>
<dbReference type="AlphaFoldDB" id="A0ABD0NC46"/>
<feature type="compositionally biased region" description="Basic and acidic residues" evidence="1">
    <location>
        <begin position="70"/>
        <end position="86"/>
    </location>
</feature>
<sequence>MYSVRRQKNGIYANISLFLSYSEVTLTTRSSPQPDQMVTAVHWIQSVPSPDGGSAPRDDLYSPECQQRPHRLDEPQRRPCHLDGCRHKTTGT</sequence>
<protein>
    <submittedName>
        <fullName evidence="2">Uncharacterized protein</fullName>
    </submittedName>
</protein>
<evidence type="ECO:0000313" key="3">
    <source>
        <dbReference type="Proteomes" id="UP001529510"/>
    </source>
</evidence>
<comment type="caution">
    <text evidence="2">The sequence shown here is derived from an EMBL/GenBank/DDBJ whole genome shotgun (WGS) entry which is preliminary data.</text>
</comment>
<feature type="region of interest" description="Disordered" evidence="1">
    <location>
        <begin position="46"/>
        <end position="92"/>
    </location>
</feature>